<organism evidence="2 3">
    <name type="scientific">Exidia glandulosa HHB12029</name>
    <dbReference type="NCBI Taxonomy" id="1314781"/>
    <lineage>
        <taxon>Eukaryota</taxon>
        <taxon>Fungi</taxon>
        <taxon>Dikarya</taxon>
        <taxon>Basidiomycota</taxon>
        <taxon>Agaricomycotina</taxon>
        <taxon>Agaricomycetes</taxon>
        <taxon>Auriculariales</taxon>
        <taxon>Exidiaceae</taxon>
        <taxon>Exidia</taxon>
    </lineage>
</organism>
<protein>
    <submittedName>
        <fullName evidence="2">Uncharacterized protein</fullName>
    </submittedName>
</protein>
<dbReference type="AlphaFoldDB" id="A0A165QZK7"/>
<evidence type="ECO:0000313" key="2">
    <source>
        <dbReference type="EMBL" id="KZW04284.1"/>
    </source>
</evidence>
<proteinExistence type="predicted"/>
<reference evidence="2 3" key="1">
    <citation type="journal article" date="2016" name="Mol. Biol. Evol.">
        <title>Comparative Genomics of Early-Diverging Mushroom-Forming Fungi Provides Insights into the Origins of Lignocellulose Decay Capabilities.</title>
        <authorList>
            <person name="Nagy L.G."/>
            <person name="Riley R."/>
            <person name="Tritt A."/>
            <person name="Adam C."/>
            <person name="Daum C."/>
            <person name="Floudas D."/>
            <person name="Sun H."/>
            <person name="Yadav J.S."/>
            <person name="Pangilinan J."/>
            <person name="Larsson K.H."/>
            <person name="Matsuura K."/>
            <person name="Barry K."/>
            <person name="Labutti K."/>
            <person name="Kuo R."/>
            <person name="Ohm R.A."/>
            <person name="Bhattacharya S.S."/>
            <person name="Shirouzu T."/>
            <person name="Yoshinaga Y."/>
            <person name="Martin F.M."/>
            <person name="Grigoriev I.V."/>
            <person name="Hibbett D.S."/>
        </authorList>
    </citation>
    <scope>NUCLEOTIDE SEQUENCE [LARGE SCALE GENOMIC DNA]</scope>
    <source>
        <strain evidence="2 3">HHB12029</strain>
    </source>
</reference>
<evidence type="ECO:0000256" key="1">
    <source>
        <dbReference type="SAM" id="MobiDB-lite"/>
    </source>
</evidence>
<gene>
    <name evidence="2" type="ORF">EXIGLDRAFT_21688</name>
</gene>
<sequence length="171" mass="19360">MSQAQRVLRTRYGAIWMMDFNVREKLYRKSGGSARGRSPTRRSRKDALGWAGPPNNLGVAGRCTYGYTQTYVSAAIGLSGLAQFEQTVASTQTTTVFDSGRDAKVQTSTRLEFVRRRVLRRTCGPLCTRMSSEERGWRCGHRLSFSGPVEQRLPRKFAAGRQRQLYTVKDR</sequence>
<dbReference type="InParanoid" id="A0A165QZK7"/>
<dbReference type="EMBL" id="KV425882">
    <property type="protein sequence ID" value="KZW04284.1"/>
    <property type="molecule type" value="Genomic_DNA"/>
</dbReference>
<keyword evidence="3" id="KW-1185">Reference proteome</keyword>
<name>A0A165QZK7_EXIGL</name>
<evidence type="ECO:0000313" key="3">
    <source>
        <dbReference type="Proteomes" id="UP000077266"/>
    </source>
</evidence>
<accession>A0A165QZK7</accession>
<dbReference type="Proteomes" id="UP000077266">
    <property type="component" value="Unassembled WGS sequence"/>
</dbReference>
<feature type="region of interest" description="Disordered" evidence="1">
    <location>
        <begin position="29"/>
        <end position="51"/>
    </location>
</feature>